<sequence>MFISWSLNPGPPTPSDSESSPPMTSQPRLRSRSGCLTCRRRRVKCDGAIQTTTKLILRCVQKLIQYVCAANGRRIDATTVSAFNGRMICAQRENAMDEPGSQPEGIRFDAKNQRKTKIFRPRSGSNTKINLVATGNPH</sequence>
<gene>
    <name evidence="6" type="ORF">AbraCBS73388_006888</name>
</gene>
<dbReference type="AlphaFoldDB" id="A0A9W5YS30"/>
<dbReference type="Proteomes" id="UP001143548">
    <property type="component" value="Unassembled WGS sequence"/>
</dbReference>
<keyword evidence="2" id="KW-0238">DNA-binding</keyword>
<dbReference type="EMBL" id="BROQ01000037">
    <property type="protein sequence ID" value="GKZ21221.1"/>
    <property type="molecule type" value="Genomic_DNA"/>
</dbReference>
<dbReference type="SUPFAM" id="SSF57701">
    <property type="entry name" value="Zn2/Cys6 DNA-binding domain"/>
    <property type="match status" value="1"/>
</dbReference>
<organism evidence="6 7">
    <name type="scientific">Aspergillus brasiliensis</name>
    <dbReference type="NCBI Taxonomy" id="319629"/>
    <lineage>
        <taxon>Eukaryota</taxon>
        <taxon>Fungi</taxon>
        <taxon>Dikarya</taxon>
        <taxon>Ascomycota</taxon>
        <taxon>Pezizomycotina</taxon>
        <taxon>Eurotiomycetes</taxon>
        <taxon>Eurotiomycetidae</taxon>
        <taxon>Eurotiales</taxon>
        <taxon>Aspergillaceae</taxon>
        <taxon>Aspergillus</taxon>
        <taxon>Aspergillus subgen. Circumdati</taxon>
    </lineage>
</organism>
<dbReference type="CDD" id="cd00067">
    <property type="entry name" value="GAL4"/>
    <property type="match status" value="1"/>
</dbReference>
<dbReference type="GO" id="GO:0003677">
    <property type="term" value="F:DNA binding"/>
    <property type="evidence" value="ECO:0007669"/>
    <property type="project" value="UniProtKB-KW"/>
</dbReference>
<keyword evidence="4" id="KW-0539">Nucleus</keyword>
<evidence type="ECO:0000256" key="5">
    <source>
        <dbReference type="SAM" id="MobiDB-lite"/>
    </source>
</evidence>
<proteinExistence type="predicted"/>
<accession>A0A9W5YS30</accession>
<evidence type="ECO:0000256" key="1">
    <source>
        <dbReference type="ARBA" id="ARBA00023015"/>
    </source>
</evidence>
<dbReference type="GO" id="GO:0008270">
    <property type="term" value="F:zinc ion binding"/>
    <property type="evidence" value="ECO:0007669"/>
    <property type="project" value="InterPro"/>
</dbReference>
<evidence type="ECO:0000256" key="3">
    <source>
        <dbReference type="ARBA" id="ARBA00023163"/>
    </source>
</evidence>
<feature type="compositionally biased region" description="Low complexity" evidence="5">
    <location>
        <begin position="15"/>
        <end position="25"/>
    </location>
</feature>
<name>A0A9W5YS30_9EURO</name>
<evidence type="ECO:0000256" key="4">
    <source>
        <dbReference type="ARBA" id="ARBA00023242"/>
    </source>
</evidence>
<dbReference type="GO" id="GO:0000981">
    <property type="term" value="F:DNA-binding transcription factor activity, RNA polymerase II-specific"/>
    <property type="evidence" value="ECO:0007669"/>
    <property type="project" value="InterPro"/>
</dbReference>
<keyword evidence="1" id="KW-0805">Transcription regulation</keyword>
<dbReference type="GO" id="GO:0009893">
    <property type="term" value="P:positive regulation of metabolic process"/>
    <property type="evidence" value="ECO:0007669"/>
    <property type="project" value="UniProtKB-ARBA"/>
</dbReference>
<evidence type="ECO:0000313" key="7">
    <source>
        <dbReference type="Proteomes" id="UP001143548"/>
    </source>
</evidence>
<dbReference type="InterPro" id="IPR001138">
    <property type="entry name" value="Zn2Cys6_DnaBD"/>
</dbReference>
<protein>
    <recommendedName>
        <fullName evidence="8">Zn(2)-C6 fungal-type domain-containing protein</fullName>
    </recommendedName>
</protein>
<evidence type="ECO:0000313" key="6">
    <source>
        <dbReference type="EMBL" id="GKZ21221.1"/>
    </source>
</evidence>
<reference evidence="6" key="1">
    <citation type="submission" date="2022-07" db="EMBL/GenBank/DDBJ databases">
        <title>Taxonomy of Aspergillus series Nigri: significant species reduction supported by multi-species coalescent approaches.</title>
        <authorList>
            <person name="Bian C."/>
            <person name="Kusuya Y."/>
            <person name="Sklenar F."/>
            <person name="D'hooge E."/>
            <person name="Yaguchi T."/>
            <person name="Takahashi H."/>
            <person name="Hubka V."/>
        </authorList>
    </citation>
    <scope>NUCLEOTIDE SEQUENCE</scope>
    <source>
        <strain evidence="6">CBS 733.88</strain>
    </source>
</reference>
<dbReference type="InterPro" id="IPR036864">
    <property type="entry name" value="Zn2-C6_fun-type_DNA-bd_sf"/>
</dbReference>
<keyword evidence="3" id="KW-0804">Transcription</keyword>
<evidence type="ECO:0008006" key="8">
    <source>
        <dbReference type="Google" id="ProtNLM"/>
    </source>
</evidence>
<feature type="region of interest" description="Disordered" evidence="5">
    <location>
        <begin position="1"/>
        <end position="32"/>
    </location>
</feature>
<evidence type="ECO:0000256" key="2">
    <source>
        <dbReference type="ARBA" id="ARBA00023125"/>
    </source>
</evidence>
<comment type="caution">
    <text evidence="6">The sequence shown here is derived from an EMBL/GenBank/DDBJ whole genome shotgun (WGS) entry which is preliminary data.</text>
</comment>